<dbReference type="AlphaFoldDB" id="A0A7C9MXK7"/>
<dbReference type="Pfam" id="PF00440">
    <property type="entry name" value="TetR_N"/>
    <property type="match status" value="1"/>
</dbReference>
<accession>A0A7C9MXK7</accession>
<keyword evidence="1" id="KW-0805">Transcription regulation</keyword>
<organism evidence="6 7">
    <name type="scientific">Malikia spinosa</name>
    <dbReference type="NCBI Taxonomy" id="86180"/>
    <lineage>
        <taxon>Bacteria</taxon>
        <taxon>Pseudomonadati</taxon>
        <taxon>Pseudomonadota</taxon>
        <taxon>Betaproteobacteria</taxon>
        <taxon>Burkholderiales</taxon>
        <taxon>Comamonadaceae</taxon>
        <taxon>Malikia</taxon>
    </lineage>
</organism>
<dbReference type="SUPFAM" id="SSF48498">
    <property type="entry name" value="Tetracyclin repressor-like, C-terminal domain"/>
    <property type="match status" value="1"/>
</dbReference>
<dbReference type="InterPro" id="IPR009057">
    <property type="entry name" value="Homeodomain-like_sf"/>
</dbReference>
<feature type="DNA-binding region" description="H-T-H motif" evidence="4">
    <location>
        <begin position="32"/>
        <end position="51"/>
    </location>
</feature>
<evidence type="ECO:0000259" key="5">
    <source>
        <dbReference type="PROSITE" id="PS50977"/>
    </source>
</evidence>
<name>A0A7C9MXK7_9BURK</name>
<dbReference type="Gene3D" id="1.10.357.10">
    <property type="entry name" value="Tetracycline Repressor, domain 2"/>
    <property type="match status" value="1"/>
</dbReference>
<evidence type="ECO:0000256" key="2">
    <source>
        <dbReference type="ARBA" id="ARBA00023125"/>
    </source>
</evidence>
<dbReference type="PANTHER" id="PTHR30055:SF234">
    <property type="entry name" value="HTH-TYPE TRANSCRIPTIONAL REGULATOR BETI"/>
    <property type="match status" value="1"/>
</dbReference>
<evidence type="ECO:0000256" key="3">
    <source>
        <dbReference type="ARBA" id="ARBA00023163"/>
    </source>
</evidence>
<dbReference type="InterPro" id="IPR011075">
    <property type="entry name" value="TetR_C"/>
</dbReference>
<keyword evidence="3" id="KW-0804">Transcription</keyword>
<evidence type="ECO:0000313" key="7">
    <source>
        <dbReference type="Proteomes" id="UP000481947"/>
    </source>
</evidence>
<comment type="caution">
    <text evidence="6">The sequence shown here is derived from an EMBL/GenBank/DDBJ whole genome shotgun (WGS) entry which is preliminary data.</text>
</comment>
<proteinExistence type="predicted"/>
<dbReference type="Pfam" id="PF16925">
    <property type="entry name" value="TetR_C_13"/>
    <property type="match status" value="1"/>
</dbReference>
<dbReference type="EMBL" id="VYSB01000009">
    <property type="protein sequence ID" value="MYZ52421.1"/>
    <property type="molecule type" value="Genomic_DNA"/>
</dbReference>
<keyword evidence="2 4" id="KW-0238">DNA-binding</keyword>
<dbReference type="GO" id="GO:0003700">
    <property type="term" value="F:DNA-binding transcription factor activity"/>
    <property type="evidence" value="ECO:0007669"/>
    <property type="project" value="TreeGrafter"/>
</dbReference>
<dbReference type="GO" id="GO:0000976">
    <property type="term" value="F:transcription cis-regulatory region binding"/>
    <property type="evidence" value="ECO:0007669"/>
    <property type="project" value="TreeGrafter"/>
</dbReference>
<feature type="domain" description="HTH tetR-type" evidence="5">
    <location>
        <begin position="9"/>
        <end position="69"/>
    </location>
</feature>
<evidence type="ECO:0000313" key="6">
    <source>
        <dbReference type="EMBL" id="MYZ52421.1"/>
    </source>
</evidence>
<dbReference type="InterPro" id="IPR036271">
    <property type="entry name" value="Tet_transcr_reg_TetR-rel_C_sf"/>
</dbReference>
<protein>
    <submittedName>
        <fullName evidence="6">TetR/AcrR family transcriptional regulator</fullName>
    </submittedName>
</protein>
<sequence>MPREHLPAEERRAATVDAVIALAADHDPGEITTTAIARQMGVTQGALFKHFPTKEAILEAVMSWVAERLLSRMDAATKVAAPTASGALEAMFTAHTGFVTEHPGVPRMMFGELQRAGSTAPKRMAATLMHQYDERLRLLLERGRDSGEFDPQLDVAAAATLFIGSIQGLVMQALIAGDVQRIRRDAPRAFAIYRRGITRGQA</sequence>
<reference evidence="6 7" key="1">
    <citation type="submission" date="2019-09" db="EMBL/GenBank/DDBJ databases">
        <title>Identification of Malikia spinosa a prominent benzene-, toluene-, and ethylbenzene-degrading bacterium: enrichment, isolation and whole genome sequencing.</title>
        <authorList>
            <person name="Tancsics A."/>
            <person name="Revesz F."/>
            <person name="Kriszt B."/>
        </authorList>
    </citation>
    <scope>NUCLEOTIDE SEQUENCE [LARGE SCALE GENOMIC DNA]</scope>
    <source>
        <strain evidence="6 7">AB6</strain>
    </source>
</reference>
<gene>
    <name evidence="6" type="ORF">F5985_09815</name>
</gene>
<evidence type="ECO:0000256" key="1">
    <source>
        <dbReference type="ARBA" id="ARBA00023015"/>
    </source>
</evidence>
<dbReference type="SUPFAM" id="SSF46689">
    <property type="entry name" value="Homeodomain-like"/>
    <property type="match status" value="1"/>
</dbReference>
<dbReference type="PANTHER" id="PTHR30055">
    <property type="entry name" value="HTH-TYPE TRANSCRIPTIONAL REGULATOR RUTR"/>
    <property type="match status" value="1"/>
</dbReference>
<dbReference type="PROSITE" id="PS50977">
    <property type="entry name" value="HTH_TETR_2"/>
    <property type="match status" value="1"/>
</dbReference>
<dbReference type="InterPro" id="IPR001647">
    <property type="entry name" value="HTH_TetR"/>
</dbReference>
<dbReference type="Proteomes" id="UP000481947">
    <property type="component" value="Unassembled WGS sequence"/>
</dbReference>
<dbReference type="InterPro" id="IPR050109">
    <property type="entry name" value="HTH-type_TetR-like_transc_reg"/>
</dbReference>
<evidence type="ECO:0000256" key="4">
    <source>
        <dbReference type="PROSITE-ProRule" id="PRU00335"/>
    </source>
</evidence>
<dbReference type="RefSeq" id="WP_161125264.1">
    <property type="nucleotide sequence ID" value="NZ_CAXYWD010000049.1"/>
</dbReference>